<dbReference type="EMBL" id="NAQV01000058">
    <property type="protein sequence ID" value="RAN61402.1"/>
    <property type="molecule type" value="Genomic_DNA"/>
</dbReference>
<comment type="caution">
    <text evidence="1">The sequence shown here is derived from an EMBL/GenBank/DDBJ whole genome shotgun (WGS) entry which is preliminary data.</text>
</comment>
<dbReference type="Pfam" id="PF24233">
    <property type="entry name" value="DUF7446"/>
    <property type="match status" value="1"/>
</dbReference>
<organism evidence="1 2">
    <name type="scientific">Dolosigranulum pigrum</name>
    <dbReference type="NCBI Taxonomy" id="29394"/>
    <lineage>
        <taxon>Bacteria</taxon>
        <taxon>Bacillati</taxon>
        <taxon>Bacillota</taxon>
        <taxon>Bacilli</taxon>
        <taxon>Lactobacillales</taxon>
        <taxon>Carnobacteriaceae</taxon>
        <taxon>Dolosigranulum</taxon>
    </lineage>
</organism>
<dbReference type="Proteomes" id="UP000249099">
    <property type="component" value="Unassembled WGS sequence"/>
</dbReference>
<dbReference type="RefSeq" id="WP_112790604.1">
    <property type="nucleotide sequence ID" value="NZ_NAQV01000058.1"/>
</dbReference>
<evidence type="ECO:0000313" key="1">
    <source>
        <dbReference type="EMBL" id="RAN61402.1"/>
    </source>
</evidence>
<accession>A0A328KPH6</accession>
<protein>
    <submittedName>
        <fullName evidence="1">Uncharacterized protein</fullName>
    </submittedName>
</protein>
<sequence>MARMDNIDIILEEDTGRIFIGKQNKDGSVHKSVRKEITEEALVTVANWFLLKHMNNVTFNNTNNDFPIKMYLVRNQDLNNKISRLLGITDKEKDIDELLK</sequence>
<name>A0A328KPH6_9LACT</name>
<dbReference type="AlphaFoldDB" id="A0A328KPH6"/>
<proteinExistence type="predicted"/>
<dbReference type="InterPro" id="IPR055869">
    <property type="entry name" value="DUF7446"/>
</dbReference>
<evidence type="ECO:0000313" key="2">
    <source>
        <dbReference type="Proteomes" id="UP000249099"/>
    </source>
</evidence>
<reference evidence="1 2" key="1">
    <citation type="submission" date="2017-03" db="EMBL/GenBank/DDBJ databases">
        <title>wgs assembly of Dolosigranulum pigrum KPL CDC strains.</title>
        <authorList>
            <person name="Brugger S.D."/>
            <person name="Pettigrew M."/>
            <person name="Kong Y."/>
            <person name="Lemon K.P."/>
        </authorList>
    </citation>
    <scope>NUCLEOTIDE SEQUENCE [LARGE SCALE GENOMIC DNA]</scope>
    <source>
        <strain evidence="1 2">KPL1931_CDC4294-98</strain>
    </source>
</reference>
<gene>
    <name evidence="1" type="ORF">B8A44_09580</name>
</gene>